<evidence type="ECO:0000313" key="3">
    <source>
        <dbReference type="EMBL" id="MBO9151406.1"/>
    </source>
</evidence>
<dbReference type="PANTHER" id="PTHR36842:SF1">
    <property type="entry name" value="PROTEIN TOLB"/>
    <property type="match status" value="1"/>
</dbReference>
<feature type="domain" description="PKD" evidence="2">
    <location>
        <begin position="775"/>
        <end position="859"/>
    </location>
</feature>
<feature type="chain" id="PRO_5046661754" evidence="1">
    <location>
        <begin position="30"/>
        <end position="1358"/>
    </location>
</feature>
<dbReference type="PROSITE" id="PS50093">
    <property type="entry name" value="PKD"/>
    <property type="match status" value="4"/>
</dbReference>
<dbReference type="EMBL" id="JAGHKP010000001">
    <property type="protein sequence ID" value="MBO9151406.1"/>
    <property type="molecule type" value="Genomic_DNA"/>
</dbReference>
<dbReference type="InterPro" id="IPR013783">
    <property type="entry name" value="Ig-like_fold"/>
</dbReference>
<dbReference type="PANTHER" id="PTHR36842">
    <property type="entry name" value="PROTEIN TOLB HOMOLOG"/>
    <property type="match status" value="1"/>
</dbReference>
<dbReference type="Proteomes" id="UP000679126">
    <property type="component" value="Unassembled WGS sequence"/>
</dbReference>
<sequence length="1358" mass="143400">MNTPLPRAFIRRALLCITCVLSFRHYVSAQHLSNTGTDFWVGYGHHQFMEPGMGNSQEMVLYISAGQAAANVTVSIHGTAWVRNYSIPANTSITTETIPKAGFYDARLYSPPPSFGGTGGEGIFANKAIHIESDVPVVVNTHIYGSASSGASMLIPSNAWGYEYISLNSQQYYQDNAFSWMFVIAKEDNTVIEITPSKPSRNGRVPGVPFTVTLHKGNIYQVLGAALGGGYGNDLTGTKVRSIPDVDGVCHPIAAFSGSSRTYIACPGGSPGGGDNIIQQLFPKHTWGRRYLTAPFSNENGAGNLKTDMFRVIVSDPATVVKRNGSTLGGLIDNVYYEFQSNTADLIEADKPVMMAQYMSSSNGCANTLGGGDPEMIYLSPLGQGVKRTVFYRTTHESMNIQYVTLILPDAGLASLQIDGAAGVDHVYAHPQMPGYSVAVKRYAAANATGSITCDQPFTGVTYGLGSVESYGYNIGLNLENLNGTGRIKNSESTDESSEFTCLGTPVKLSVLLPYQPTVLNWKISALGSAVSPNADVLQNMPPAADTLRIDGILYYQYILPQDYTFNTGGDYTVPVEATHPSITMCGHTETINIPVEVRAGPQAMAAFTTPTACTLDTVYFSAGETNGAFTFDRWAWTFPDGSTAGTREAKKIFQPGTHKIKLRAVTTMGCASLDSVSFTIHDRPTASFSSSTAAVCEGGLITFEDNGSAYAGTAPVSARYWDFGNGASPVNSANTSEQAAYASYGTYEAKMVAKVSDLCVSDTAHVSVAIHAKPIIEFITPGDCLPADRSARFTNNTTAPGGQTIAGYQWDFGDGSGVSTDKDPVYQYTSDGTYTVQYTATTNNGCVSDSSFNIDVSAKPELRYSVVPPVCENVPGPSTVALAGVQNGVTGTGIYSGPGIEDSGALQPGIAGVGDHTAKYIFTTTAGCIDSISAPFTIRAKPDISLTLPEGCMPVNGEAAFSSNATTSDGQAVNGYLWNFGDGSANSADQNPVHHYTAPGTFNVTYSATTVNGCTSDTSVQVKLSMLPDLAYSVIPPVCVSAQGPVSVATASVENNLTGSGIYSGEGVSTNGNFAPAVAGVGTHAVKYIFTTTDGCVDSASSDITVNALPVAGFVASSDSVCQGGSLSFTDMSTGGMAAWNWNFGDGGNASAANPDHRFNRAGTFSVSLRVTDVHGCISEPFSLPVVATVLPVIDAGPSFTVREGTRIQFQPTANDSTQVTFRWSPAGEFTDPNVLRATLTATQDAVYTLTAQSGSSCSATDQVTVTVIKAIKPPNVFSPNGDNINDTWVIRELVNYPNCIVEIFNRYGQRLYRSAGYGTSWDGKYRGDTLPVGTYYYVIQPGDGGKSVSGSVTILK</sequence>
<name>A0ABS3Y9U7_9BACT</name>
<feature type="domain" description="PKD" evidence="2">
    <location>
        <begin position="959"/>
        <end position="1023"/>
    </location>
</feature>
<dbReference type="Gene3D" id="2.60.40.10">
    <property type="entry name" value="Immunoglobulins"/>
    <property type="match status" value="5"/>
</dbReference>
<feature type="domain" description="PKD" evidence="2">
    <location>
        <begin position="716"/>
        <end position="754"/>
    </location>
</feature>
<dbReference type="SUPFAM" id="SSF49299">
    <property type="entry name" value="PKD domain"/>
    <property type="match status" value="5"/>
</dbReference>
<dbReference type="RefSeq" id="WP_209143587.1">
    <property type="nucleotide sequence ID" value="NZ_JAGHKP010000001.1"/>
</dbReference>
<feature type="signal peptide" evidence="1">
    <location>
        <begin position="1"/>
        <end position="29"/>
    </location>
</feature>
<dbReference type="InterPro" id="IPR035234">
    <property type="entry name" value="IgGFc-bd_N"/>
</dbReference>
<organism evidence="3 4">
    <name type="scientific">Chitinophaga chungangae</name>
    <dbReference type="NCBI Taxonomy" id="2821488"/>
    <lineage>
        <taxon>Bacteria</taxon>
        <taxon>Pseudomonadati</taxon>
        <taxon>Bacteroidota</taxon>
        <taxon>Chitinophagia</taxon>
        <taxon>Chitinophagales</taxon>
        <taxon>Chitinophagaceae</taxon>
        <taxon>Chitinophaga</taxon>
    </lineage>
</organism>
<dbReference type="InterPro" id="IPR000601">
    <property type="entry name" value="PKD_dom"/>
</dbReference>
<dbReference type="CDD" id="cd00146">
    <property type="entry name" value="PKD"/>
    <property type="match status" value="3"/>
</dbReference>
<keyword evidence="4" id="KW-1185">Reference proteome</keyword>
<dbReference type="Pfam" id="PF17517">
    <property type="entry name" value="IgGFc_binding"/>
    <property type="match status" value="1"/>
</dbReference>
<keyword evidence="1" id="KW-0732">Signal</keyword>
<dbReference type="NCBIfam" id="TIGR04131">
    <property type="entry name" value="Bac_Flav_CTERM"/>
    <property type="match status" value="1"/>
</dbReference>
<dbReference type="SMART" id="SM00089">
    <property type="entry name" value="PKD"/>
    <property type="match status" value="6"/>
</dbReference>
<dbReference type="Pfam" id="PF13585">
    <property type="entry name" value="CHU_C"/>
    <property type="match status" value="1"/>
</dbReference>
<gene>
    <name evidence="3" type="ORF">J7I43_04255</name>
</gene>
<reference evidence="4" key="1">
    <citation type="submission" date="2021-03" db="EMBL/GenBank/DDBJ databases">
        <title>Assistant Professor.</title>
        <authorList>
            <person name="Huq M.A."/>
        </authorList>
    </citation>
    <scope>NUCLEOTIDE SEQUENCE [LARGE SCALE GENOMIC DNA]</scope>
    <source>
        <strain evidence="4">MAH-28</strain>
    </source>
</reference>
<comment type="caution">
    <text evidence="3">The sequence shown here is derived from an EMBL/GenBank/DDBJ whole genome shotgun (WGS) entry which is preliminary data.</text>
</comment>
<dbReference type="InterPro" id="IPR026341">
    <property type="entry name" value="T9SS_type_B"/>
</dbReference>
<protein>
    <submittedName>
        <fullName evidence="3">PKD domain-containing protein</fullName>
    </submittedName>
</protein>
<dbReference type="InterPro" id="IPR035986">
    <property type="entry name" value="PKD_dom_sf"/>
</dbReference>
<dbReference type="Pfam" id="PF18911">
    <property type="entry name" value="PKD_4"/>
    <property type="match status" value="3"/>
</dbReference>
<accession>A0ABS3Y9U7</accession>
<evidence type="ECO:0000256" key="1">
    <source>
        <dbReference type="SAM" id="SignalP"/>
    </source>
</evidence>
<dbReference type="InterPro" id="IPR022409">
    <property type="entry name" value="PKD/Chitinase_dom"/>
</dbReference>
<proteinExistence type="predicted"/>
<evidence type="ECO:0000259" key="2">
    <source>
        <dbReference type="PROSITE" id="PS50093"/>
    </source>
</evidence>
<evidence type="ECO:0000313" key="4">
    <source>
        <dbReference type="Proteomes" id="UP000679126"/>
    </source>
</evidence>
<feature type="domain" description="PKD" evidence="2">
    <location>
        <begin position="1111"/>
        <end position="1194"/>
    </location>
</feature>